<evidence type="ECO:0000313" key="4">
    <source>
        <dbReference type="Proteomes" id="UP000655225"/>
    </source>
</evidence>
<dbReference type="InterPro" id="IPR039610">
    <property type="entry name" value="VQ29"/>
</dbReference>
<accession>A0A835DRW5</accession>
<keyword evidence="4" id="KW-1185">Reference proteome</keyword>
<protein>
    <recommendedName>
        <fullName evidence="2">VQ domain-containing protein</fullName>
    </recommendedName>
</protein>
<dbReference type="OrthoDB" id="1914755at2759"/>
<proteinExistence type="predicted"/>
<evidence type="ECO:0000256" key="1">
    <source>
        <dbReference type="SAM" id="MobiDB-lite"/>
    </source>
</evidence>
<dbReference type="PANTHER" id="PTHR34794:SF1">
    <property type="entry name" value="OS10G0101800 PROTEIN"/>
    <property type="match status" value="1"/>
</dbReference>
<evidence type="ECO:0000313" key="3">
    <source>
        <dbReference type="EMBL" id="KAF8410252.1"/>
    </source>
</evidence>
<gene>
    <name evidence="3" type="ORF">HHK36_002777</name>
</gene>
<comment type="caution">
    <text evidence="3">The sequence shown here is derived from an EMBL/GenBank/DDBJ whole genome shotgun (WGS) entry which is preliminary data.</text>
</comment>
<evidence type="ECO:0000259" key="2">
    <source>
        <dbReference type="Pfam" id="PF05678"/>
    </source>
</evidence>
<dbReference type="AlphaFoldDB" id="A0A835DRW5"/>
<dbReference type="OMA" id="WCNFSIL"/>
<organism evidence="3 4">
    <name type="scientific">Tetracentron sinense</name>
    <name type="common">Spur-leaf</name>
    <dbReference type="NCBI Taxonomy" id="13715"/>
    <lineage>
        <taxon>Eukaryota</taxon>
        <taxon>Viridiplantae</taxon>
        <taxon>Streptophyta</taxon>
        <taxon>Embryophyta</taxon>
        <taxon>Tracheophyta</taxon>
        <taxon>Spermatophyta</taxon>
        <taxon>Magnoliopsida</taxon>
        <taxon>Trochodendrales</taxon>
        <taxon>Trochodendraceae</taxon>
        <taxon>Tetracentron</taxon>
    </lineage>
</organism>
<dbReference type="EMBL" id="JABCRI010000002">
    <property type="protein sequence ID" value="KAF8410252.1"/>
    <property type="molecule type" value="Genomic_DNA"/>
</dbReference>
<dbReference type="InterPro" id="IPR008889">
    <property type="entry name" value="VQ"/>
</dbReference>
<dbReference type="Pfam" id="PF05678">
    <property type="entry name" value="VQ"/>
    <property type="match status" value="1"/>
</dbReference>
<name>A0A835DRW5_TETSI</name>
<dbReference type="Proteomes" id="UP000655225">
    <property type="component" value="Unassembled WGS sequence"/>
</dbReference>
<reference evidence="3 4" key="1">
    <citation type="submission" date="2020-04" db="EMBL/GenBank/DDBJ databases">
        <title>Plant Genome Project.</title>
        <authorList>
            <person name="Zhang R.-G."/>
        </authorList>
    </citation>
    <scope>NUCLEOTIDE SEQUENCE [LARGE SCALE GENOMIC DNA]</scope>
    <source>
        <strain evidence="3">YNK0</strain>
        <tissue evidence="3">Leaf</tissue>
    </source>
</reference>
<dbReference type="PANTHER" id="PTHR34794">
    <property type="entry name" value="EXPRESSED PROTEIN"/>
    <property type="match status" value="1"/>
</dbReference>
<sequence length="187" mass="20548">MDPYSHYYSSSSSVHDLLINPQEAEKQKPPLRSSLYSVRKPPAKPWKIKRLASLPPPPPPPKLYRVEPVNFREVVQKLTGAPEFRSRRLQSVAPPPLNLATPIIPPEKVVSAVPLQLFCSDPERSSSSAAGDLQLSEPLETQLQKFSDSSMASSSFGFSLSPSSYTWCSFPLLSPGTLASLDQSTIL</sequence>
<feature type="region of interest" description="Disordered" evidence="1">
    <location>
        <begin position="18"/>
        <end position="38"/>
    </location>
</feature>
<feature type="domain" description="VQ" evidence="2">
    <location>
        <begin position="58"/>
        <end position="83"/>
    </location>
</feature>